<comment type="caution">
    <text evidence="1">The sequence shown here is derived from an EMBL/GenBank/DDBJ whole genome shotgun (WGS) entry which is preliminary data.</text>
</comment>
<keyword evidence="2" id="KW-1185">Reference proteome</keyword>
<sequence length="177" mass="20040">MGAGGVDERDGRPWEHAVTRSEQERFWSFVVKGPDPDDCWFWTGAISDDGYGRFWVKRGTGQLAVRPQRYAYELATGEPLPSSTLLLHSCDIPICVHASADLEVSHVAPGTHRENMLDRAQRGRYRNRATLRLGDLPRQVRVQRSLDLRTVIVEHGWEPELISAALLGVELTHPRLF</sequence>
<dbReference type="Proteomes" id="UP001501295">
    <property type="component" value="Unassembled WGS sequence"/>
</dbReference>
<evidence type="ECO:0000313" key="1">
    <source>
        <dbReference type="EMBL" id="GAA4682642.1"/>
    </source>
</evidence>
<dbReference type="SUPFAM" id="SSF54060">
    <property type="entry name" value="His-Me finger endonucleases"/>
    <property type="match status" value="1"/>
</dbReference>
<evidence type="ECO:0008006" key="3">
    <source>
        <dbReference type="Google" id="ProtNLM"/>
    </source>
</evidence>
<protein>
    <recommendedName>
        <fullName evidence="3">HNH endonuclease</fullName>
    </recommendedName>
</protein>
<dbReference type="EMBL" id="BAABLM010000007">
    <property type="protein sequence ID" value="GAA4682642.1"/>
    <property type="molecule type" value="Genomic_DNA"/>
</dbReference>
<dbReference type="InterPro" id="IPR044925">
    <property type="entry name" value="His-Me_finger_sf"/>
</dbReference>
<gene>
    <name evidence="1" type="ORF">GCM10025780_30290</name>
</gene>
<organism evidence="1 2">
    <name type="scientific">Frondihabitans cladoniiphilus</name>
    <dbReference type="NCBI Taxonomy" id="715785"/>
    <lineage>
        <taxon>Bacteria</taxon>
        <taxon>Bacillati</taxon>
        <taxon>Actinomycetota</taxon>
        <taxon>Actinomycetes</taxon>
        <taxon>Micrococcales</taxon>
        <taxon>Microbacteriaceae</taxon>
        <taxon>Frondihabitans</taxon>
    </lineage>
</organism>
<reference evidence="2" key="1">
    <citation type="journal article" date="2019" name="Int. J. Syst. Evol. Microbiol.">
        <title>The Global Catalogue of Microorganisms (GCM) 10K type strain sequencing project: providing services to taxonomists for standard genome sequencing and annotation.</title>
        <authorList>
            <consortium name="The Broad Institute Genomics Platform"/>
            <consortium name="The Broad Institute Genome Sequencing Center for Infectious Disease"/>
            <person name="Wu L."/>
            <person name="Ma J."/>
        </authorList>
    </citation>
    <scope>NUCLEOTIDE SEQUENCE [LARGE SCALE GENOMIC DNA]</scope>
    <source>
        <strain evidence="2">JCM 18956</strain>
    </source>
</reference>
<name>A0ABP8W6A9_9MICO</name>
<evidence type="ECO:0000313" key="2">
    <source>
        <dbReference type="Proteomes" id="UP001501295"/>
    </source>
</evidence>
<proteinExistence type="predicted"/>
<accession>A0ABP8W6A9</accession>